<keyword evidence="9" id="KW-0067">ATP-binding</keyword>
<dbReference type="InterPro" id="IPR035965">
    <property type="entry name" value="PAS-like_dom_sf"/>
</dbReference>
<dbReference type="GO" id="GO:0004722">
    <property type="term" value="F:protein serine/threonine phosphatase activity"/>
    <property type="evidence" value="ECO:0007669"/>
    <property type="project" value="UniProtKB-EC"/>
</dbReference>
<dbReference type="SMART" id="SM00065">
    <property type="entry name" value="GAF"/>
    <property type="match status" value="1"/>
</dbReference>
<dbReference type="SUPFAM" id="SSF103190">
    <property type="entry name" value="Sensory domain-like"/>
    <property type="match status" value="1"/>
</dbReference>
<evidence type="ECO:0000259" key="20">
    <source>
        <dbReference type="SMART" id="SM00331"/>
    </source>
</evidence>
<feature type="transmembrane region" description="Helical" evidence="18">
    <location>
        <begin position="43"/>
        <end position="65"/>
    </location>
</feature>
<comment type="catalytic activity">
    <reaction evidence="14">
        <text>O-phospho-L-seryl-[protein] + H2O = L-seryl-[protein] + phosphate</text>
        <dbReference type="Rhea" id="RHEA:20629"/>
        <dbReference type="Rhea" id="RHEA-COMP:9863"/>
        <dbReference type="Rhea" id="RHEA-COMP:11604"/>
        <dbReference type="ChEBI" id="CHEBI:15377"/>
        <dbReference type="ChEBI" id="CHEBI:29999"/>
        <dbReference type="ChEBI" id="CHEBI:43474"/>
        <dbReference type="ChEBI" id="CHEBI:83421"/>
        <dbReference type="EC" id="3.1.3.16"/>
    </reaction>
</comment>
<evidence type="ECO:0000256" key="11">
    <source>
        <dbReference type="ARBA" id="ARBA00022912"/>
    </source>
</evidence>
<name>A0A5P2VWN1_9ACTN</name>
<evidence type="ECO:0000256" key="3">
    <source>
        <dbReference type="ARBA" id="ARBA00022553"/>
    </source>
</evidence>
<dbReference type="CDD" id="cd16936">
    <property type="entry name" value="HATPase_RsbW-like"/>
    <property type="match status" value="1"/>
</dbReference>
<keyword evidence="18" id="KW-0812">Transmembrane</keyword>
<dbReference type="InterPro" id="IPR029016">
    <property type="entry name" value="GAF-like_dom_sf"/>
</dbReference>
<evidence type="ECO:0000256" key="1">
    <source>
        <dbReference type="ARBA" id="ARBA00004370"/>
    </source>
</evidence>
<dbReference type="InterPro" id="IPR001932">
    <property type="entry name" value="PPM-type_phosphatase-like_dom"/>
</dbReference>
<dbReference type="Pfam" id="PF07228">
    <property type="entry name" value="SpoIIE"/>
    <property type="match status" value="1"/>
</dbReference>
<evidence type="ECO:0000256" key="17">
    <source>
        <dbReference type="ARBA" id="ARBA00081350"/>
    </source>
</evidence>
<evidence type="ECO:0000256" key="15">
    <source>
        <dbReference type="ARBA" id="ARBA00056274"/>
    </source>
</evidence>
<organism evidence="21 22">
    <name type="scientific">Streptomyces nodosus</name>
    <dbReference type="NCBI Taxonomy" id="40318"/>
    <lineage>
        <taxon>Bacteria</taxon>
        <taxon>Bacillati</taxon>
        <taxon>Actinomycetota</taxon>
        <taxon>Actinomycetes</taxon>
        <taxon>Kitasatosporales</taxon>
        <taxon>Streptomycetaceae</taxon>
        <taxon>Streptomyces</taxon>
    </lineage>
</organism>
<dbReference type="Gene3D" id="3.30.450.20">
    <property type="entry name" value="PAS domain"/>
    <property type="match status" value="2"/>
</dbReference>
<evidence type="ECO:0000256" key="13">
    <source>
        <dbReference type="ARBA" id="ARBA00023211"/>
    </source>
</evidence>
<sequence>MPGRTGRIGLPSGAFLSGGKAPRRRRGGLRSIVSVRSVVGQMFVLQLVVVLLLAAVAGILLVLAVQREGARAATQRSLAVAEGFAHAPGIVKALEGRDPATVLGPEEAAARHGSGVDFLTAVNRQALRSPLTLPGRADHLLPLLAGRTVTERAAGSHGSQYRAFVPVENARGTVVGAVSAGVTEKSTYGIAARGLPDVLGITAGAVAVTTAGAALVSRRLLRQTHGLGPDEITRLYEHHDAVLHAVREGVVIIDASHRLLLVNDEAQRLLELPSTARGRPVDELRLAPPIAELLASGREAVDELHLAGSRVLAVNQRPLDRYGLPAGSVATLRDSTELQTLSGKAEAARERLSVLYDASVSIGTTLDVTRTAQELAEVAVPPFADCVTVDLAEAVILGDEPGDTDTRMLRIATATATATAGVREEPTGRTPESVGFLPDTPEARSLATGRAVLEPDLRNAHGWRATAPECGRRALDRGLHSLITAPLCARGTVLGVASFYRLESHKPYEDDDLELAEELAGRAAVCIDNARRYTREHALAVTLQRSLLPRGLPEQNGLDVGYRYLPAQKGVGGDWFDVIPLPGARVALVVGDVVGQGLHAAATMGRLRTAVRNFSSLDLPPDELLARLDELTYGDEDEETADLPGGMVGASCLYAVYDPVERRCTLARAGHLPPALVLPDRTVEYLELPAGPLLGVGGLPFESMDRDIPEGSEIVLYTDGLVEHREGDLDDRLGLLAGALSRADGEPDEVCGAVLDALLPENPHDDIALLVARTRVVPEDRIARWDVPRDPAAVGRIRTAVADRLDVWGLPEDIGFVTELVLSELITNALRHAEGPIGVRLVLDRKLICEVSDGSSTAPHLRYAEATDEGGRGLFLVAQLAERWGTRYTPQGKVIWSEQPVPGPAQGRADR</sequence>
<dbReference type="SUPFAM" id="SSF55874">
    <property type="entry name" value="ATPase domain of HSP90 chaperone/DNA topoisomerase II/histidine kinase"/>
    <property type="match status" value="1"/>
</dbReference>
<dbReference type="GO" id="GO:0046872">
    <property type="term" value="F:metal ion binding"/>
    <property type="evidence" value="ECO:0007669"/>
    <property type="project" value="UniProtKB-KW"/>
</dbReference>
<accession>A0A5P2VWN1</accession>
<dbReference type="FunFam" id="3.30.450.40:FF:000035">
    <property type="entry name" value="PAS sensor protein"/>
    <property type="match status" value="1"/>
</dbReference>
<evidence type="ECO:0000313" key="21">
    <source>
        <dbReference type="EMBL" id="QEV37798.1"/>
    </source>
</evidence>
<proteinExistence type="predicted"/>
<evidence type="ECO:0000256" key="7">
    <source>
        <dbReference type="ARBA" id="ARBA00022777"/>
    </source>
</evidence>
<dbReference type="Gene3D" id="3.30.450.40">
    <property type="match status" value="1"/>
</dbReference>
<evidence type="ECO:0000256" key="16">
    <source>
        <dbReference type="ARBA" id="ARBA00075117"/>
    </source>
</evidence>
<keyword evidence="3" id="KW-0597">Phosphoprotein</keyword>
<evidence type="ECO:0000256" key="18">
    <source>
        <dbReference type="SAM" id="Phobius"/>
    </source>
</evidence>
<keyword evidence="4" id="KW-0808">Transferase</keyword>
<dbReference type="EMBL" id="CP023747">
    <property type="protein sequence ID" value="QEV37798.1"/>
    <property type="molecule type" value="Genomic_DNA"/>
</dbReference>
<dbReference type="FunFam" id="3.60.40.10:FF:000005">
    <property type="entry name" value="Serine/threonine protein phosphatase"/>
    <property type="match status" value="1"/>
</dbReference>
<comment type="function">
    <text evidence="15">Primarily acts as an independent SigF regulator that is sensitive to the osmosensory signal, mediating the cross talk of PknD with the SigF regulon. Possesses both phosphatase and kinase activities. The kinase domain functions as a classic anti-sigma factor-like kinase to phosphorylate the anti-anti-sigma factor domain at the canonical regulatory site, and the phosphatase domain antagonizes this activity.</text>
</comment>
<keyword evidence="12" id="KW-0902">Two-component regulatory system</keyword>
<dbReference type="SUPFAM" id="SSF55785">
    <property type="entry name" value="PYP-like sensor domain (PAS domain)"/>
    <property type="match status" value="1"/>
</dbReference>
<evidence type="ECO:0000256" key="9">
    <source>
        <dbReference type="ARBA" id="ARBA00022840"/>
    </source>
</evidence>
<dbReference type="InterPro" id="IPR029151">
    <property type="entry name" value="Sensor-like_sf"/>
</dbReference>
<dbReference type="GO" id="GO:0005524">
    <property type="term" value="F:ATP binding"/>
    <property type="evidence" value="ECO:0007669"/>
    <property type="project" value="UniProtKB-KW"/>
</dbReference>
<dbReference type="Gene3D" id="3.60.40.10">
    <property type="entry name" value="PPM-type phosphatase domain"/>
    <property type="match status" value="1"/>
</dbReference>
<dbReference type="InterPro" id="IPR036457">
    <property type="entry name" value="PPM-type-like_dom_sf"/>
</dbReference>
<dbReference type="InterPro" id="IPR036890">
    <property type="entry name" value="HATPase_C_sf"/>
</dbReference>
<evidence type="ECO:0000259" key="19">
    <source>
        <dbReference type="SMART" id="SM00065"/>
    </source>
</evidence>
<keyword evidence="5" id="KW-0479">Metal-binding</keyword>
<keyword evidence="8" id="KW-0378">Hydrolase</keyword>
<keyword evidence="11" id="KW-0904">Protein phosphatase</keyword>
<dbReference type="AlphaFoldDB" id="A0A5P2VWN1"/>
<dbReference type="InterPro" id="IPR003018">
    <property type="entry name" value="GAF"/>
</dbReference>
<evidence type="ECO:0000256" key="5">
    <source>
        <dbReference type="ARBA" id="ARBA00022723"/>
    </source>
</evidence>
<evidence type="ECO:0000256" key="12">
    <source>
        <dbReference type="ARBA" id="ARBA00023012"/>
    </source>
</evidence>
<dbReference type="PANTHER" id="PTHR43156:SF2">
    <property type="entry name" value="STAGE II SPORULATION PROTEIN E"/>
    <property type="match status" value="1"/>
</dbReference>
<keyword evidence="7" id="KW-0418">Kinase</keyword>
<dbReference type="Pfam" id="PF13581">
    <property type="entry name" value="HATPase_c_2"/>
    <property type="match status" value="1"/>
</dbReference>
<dbReference type="PANTHER" id="PTHR43156">
    <property type="entry name" value="STAGE II SPORULATION PROTEIN E-RELATED"/>
    <property type="match status" value="1"/>
</dbReference>
<feature type="domain" description="PPM-type phosphatase" evidence="20">
    <location>
        <begin position="555"/>
        <end position="774"/>
    </location>
</feature>
<dbReference type="OrthoDB" id="118142at2"/>
<dbReference type="InterPro" id="IPR052016">
    <property type="entry name" value="Bact_Sigma-Reg"/>
</dbReference>
<dbReference type="SUPFAM" id="SSF81606">
    <property type="entry name" value="PP2C-like"/>
    <property type="match status" value="1"/>
</dbReference>
<dbReference type="EC" id="3.1.3.16" evidence="2"/>
<dbReference type="Pfam" id="PF01590">
    <property type="entry name" value="GAF"/>
    <property type="match status" value="1"/>
</dbReference>
<dbReference type="InterPro" id="IPR003594">
    <property type="entry name" value="HATPase_dom"/>
</dbReference>
<evidence type="ECO:0000256" key="8">
    <source>
        <dbReference type="ARBA" id="ARBA00022801"/>
    </source>
</evidence>
<keyword evidence="6" id="KW-0547">Nucleotide-binding</keyword>
<keyword evidence="18" id="KW-1133">Transmembrane helix</keyword>
<dbReference type="SMART" id="SM00331">
    <property type="entry name" value="PP2C_SIG"/>
    <property type="match status" value="1"/>
</dbReference>
<evidence type="ECO:0000256" key="10">
    <source>
        <dbReference type="ARBA" id="ARBA00022842"/>
    </source>
</evidence>
<dbReference type="GO" id="GO:0016301">
    <property type="term" value="F:kinase activity"/>
    <property type="evidence" value="ECO:0007669"/>
    <property type="project" value="UniProtKB-KW"/>
</dbReference>
<keyword evidence="10" id="KW-0460">Magnesium</keyword>
<evidence type="ECO:0000256" key="6">
    <source>
        <dbReference type="ARBA" id="ARBA00022741"/>
    </source>
</evidence>
<evidence type="ECO:0000313" key="22">
    <source>
        <dbReference type="Proteomes" id="UP000325763"/>
    </source>
</evidence>
<dbReference type="SUPFAM" id="SSF55781">
    <property type="entry name" value="GAF domain-like"/>
    <property type="match status" value="1"/>
</dbReference>
<dbReference type="GO" id="GO:0005886">
    <property type="term" value="C:plasma membrane"/>
    <property type="evidence" value="ECO:0007669"/>
    <property type="project" value="UniProtKB-SubCell"/>
</dbReference>
<gene>
    <name evidence="21" type="ORF">CP978_03910</name>
</gene>
<reference evidence="21 22" key="1">
    <citation type="submission" date="2017-09" db="EMBL/GenBank/DDBJ databases">
        <title>Streptomyces genome completion.</title>
        <authorList>
            <person name="Lee N."/>
            <person name="Cho B.-K."/>
        </authorList>
    </citation>
    <scope>NUCLEOTIDE SEQUENCE [LARGE SCALE GENOMIC DNA]</scope>
    <source>
        <strain evidence="21 22">ATCC 14899</strain>
    </source>
</reference>
<dbReference type="KEGG" id="snq:CP978_03910"/>
<comment type="subcellular location">
    <subcellularLocation>
        <location evidence="1">Membrane</location>
    </subcellularLocation>
</comment>
<evidence type="ECO:0000256" key="4">
    <source>
        <dbReference type="ARBA" id="ARBA00022679"/>
    </source>
</evidence>
<dbReference type="Gene3D" id="3.30.565.10">
    <property type="entry name" value="Histidine kinase-like ATPase, C-terminal domain"/>
    <property type="match status" value="1"/>
</dbReference>
<feature type="domain" description="GAF" evidence="19">
    <location>
        <begin position="357"/>
        <end position="537"/>
    </location>
</feature>
<keyword evidence="18" id="KW-0472">Membrane</keyword>
<keyword evidence="13" id="KW-0464">Manganese</keyword>
<evidence type="ECO:0000256" key="14">
    <source>
        <dbReference type="ARBA" id="ARBA00047761"/>
    </source>
</evidence>
<dbReference type="FunFam" id="3.30.565.10:FF:000028">
    <property type="entry name" value="PAS sensor protein"/>
    <property type="match status" value="1"/>
</dbReference>
<evidence type="ECO:0000256" key="2">
    <source>
        <dbReference type="ARBA" id="ARBA00013081"/>
    </source>
</evidence>
<protein>
    <recommendedName>
        <fullName evidence="2">protein-serine/threonine phosphatase</fullName>
        <ecNumber evidence="2">3.1.3.16</ecNumber>
    </recommendedName>
    <alternativeName>
        <fullName evidence="17">Protein-serine/threonine phosphatase</fullName>
    </alternativeName>
    <alternativeName>
        <fullName evidence="16">Serine/threonine-protein kinase</fullName>
    </alternativeName>
</protein>
<dbReference type="GO" id="GO:0000160">
    <property type="term" value="P:phosphorelay signal transduction system"/>
    <property type="evidence" value="ECO:0007669"/>
    <property type="project" value="UniProtKB-KW"/>
</dbReference>
<dbReference type="Proteomes" id="UP000325763">
    <property type="component" value="Chromosome"/>
</dbReference>